<organism evidence="4 5">
    <name type="scientific">Exaiptasia diaphana</name>
    <name type="common">Tropical sea anemone</name>
    <name type="synonym">Aiptasia pulchella</name>
    <dbReference type="NCBI Taxonomy" id="2652724"/>
    <lineage>
        <taxon>Eukaryota</taxon>
        <taxon>Metazoa</taxon>
        <taxon>Cnidaria</taxon>
        <taxon>Anthozoa</taxon>
        <taxon>Hexacorallia</taxon>
        <taxon>Actiniaria</taxon>
        <taxon>Aiptasiidae</taxon>
        <taxon>Exaiptasia</taxon>
    </lineage>
</organism>
<keyword evidence="2" id="KW-1133">Transmembrane helix</keyword>
<evidence type="ECO:0000256" key="2">
    <source>
        <dbReference type="SAM" id="Phobius"/>
    </source>
</evidence>
<evidence type="ECO:0000313" key="4">
    <source>
        <dbReference type="EnsemblMetazoa" id="XP_020910114.1"/>
    </source>
</evidence>
<dbReference type="Proteomes" id="UP000887567">
    <property type="component" value="Unplaced"/>
</dbReference>
<feature type="region of interest" description="Disordered" evidence="1">
    <location>
        <begin position="233"/>
        <end position="280"/>
    </location>
</feature>
<feature type="signal peptide" evidence="3">
    <location>
        <begin position="1"/>
        <end position="18"/>
    </location>
</feature>
<dbReference type="RefSeq" id="XP_020910114.1">
    <property type="nucleotide sequence ID" value="XM_021054455.2"/>
</dbReference>
<dbReference type="OrthoDB" id="5951594at2759"/>
<reference evidence="4" key="1">
    <citation type="submission" date="2022-11" db="UniProtKB">
        <authorList>
            <consortium name="EnsemblMetazoa"/>
        </authorList>
    </citation>
    <scope>IDENTIFICATION</scope>
</reference>
<feature type="compositionally biased region" description="Pro residues" evidence="1">
    <location>
        <begin position="237"/>
        <end position="249"/>
    </location>
</feature>
<feature type="transmembrane region" description="Helical" evidence="2">
    <location>
        <begin position="180"/>
        <end position="201"/>
    </location>
</feature>
<feature type="chain" id="PRO_5037847240" evidence="3">
    <location>
        <begin position="19"/>
        <end position="280"/>
    </location>
</feature>
<protein>
    <submittedName>
        <fullName evidence="4">Uncharacterized protein</fullName>
    </submittedName>
</protein>
<keyword evidence="2" id="KW-0472">Membrane</keyword>
<dbReference type="KEGG" id="epa:110247964"/>
<keyword evidence="5" id="KW-1185">Reference proteome</keyword>
<evidence type="ECO:0000313" key="5">
    <source>
        <dbReference type="Proteomes" id="UP000887567"/>
    </source>
</evidence>
<dbReference type="GeneID" id="110247964"/>
<dbReference type="AlphaFoldDB" id="A0A913XUQ2"/>
<sequence>MKCFVIVFIVMAVKWSAAETSCQNVLDCKGTSDGYQNCCVGKCVYHKFCDGYCSHKRHCAPNENCISYQCSKDEQDCRYPYECSGSYKNCCNNKCVGRRYCDEYCSRKSDCSTDEYCISNKCSKSKPFGYCDSENTCEHYLQFCSVNNKCEYCDCAKGEKCGTDGKCQTKDSMSFSPASIAGLAAVVVIGSCIACGIYCGCARRIGRQPRAQLQLPASRQDVSLNVVPDAEAVETPASPPILPGGPPPYHSLERLDVTEEPPPPSYEEAVRNSHKNLSAA</sequence>
<proteinExistence type="predicted"/>
<dbReference type="EnsemblMetazoa" id="XM_021054455.2">
    <property type="protein sequence ID" value="XP_020910114.1"/>
    <property type="gene ID" value="LOC110247964"/>
</dbReference>
<keyword evidence="3" id="KW-0732">Signal</keyword>
<evidence type="ECO:0000256" key="1">
    <source>
        <dbReference type="SAM" id="MobiDB-lite"/>
    </source>
</evidence>
<accession>A0A913XUQ2</accession>
<name>A0A913XUQ2_EXADI</name>
<keyword evidence="2" id="KW-0812">Transmembrane</keyword>
<evidence type="ECO:0000256" key="3">
    <source>
        <dbReference type="SAM" id="SignalP"/>
    </source>
</evidence>